<keyword evidence="1" id="KW-0472">Membrane</keyword>
<dbReference type="Proteomes" id="UP001149165">
    <property type="component" value="Unassembled WGS sequence"/>
</dbReference>
<dbReference type="PANTHER" id="PTHR35394">
    <property type="entry name" value="DUF3176 DOMAIN-CONTAINING PROTEIN"/>
    <property type="match status" value="1"/>
</dbReference>
<name>A0A9W9G770_9EURO</name>
<dbReference type="OrthoDB" id="5376804at2759"/>
<feature type="transmembrane region" description="Helical" evidence="1">
    <location>
        <begin position="21"/>
        <end position="53"/>
    </location>
</feature>
<feature type="transmembrane region" description="Helical" evidence="1">
    <location>
        <begin position="59"/>
        <end position="76"/>
    </location>
</feature>
<evidence type="ECO:0000313" key="3">
    <source>
        <dbReference type="Proteomes" id="UP001149165"/>
    </source>
</evidence>
<evidence type="ECO:0000256" key="1">
    <source>
        <dbReference type="SAM" id="Phobius"/>
    </source>
</evidence>
<sequence>MKTPSNPKELKGAPRRKFENWNAYCLDTWILETIAVVFSVGCLIAMCAILLAYDDKPRPAFSFGLSLNAIISLLATGSKSSLMFVVGEALSQNKWVWLQSSAQPLLDVQAFDSASRGPLGSMMMLFQGKRSLATLGAAVTVAFLAFDPFVQQITEYPTRSAPITDGSGIAVTKSLDQFTPSVLQSEWGVAYLTGVWSDDNLYQPQCSSGNCTWPVFRSVGVCSKCADITRSSKLHCNVTDDLRLLNGTLNGVCQITPPLGVSKNVTFSLQLPSSTGPDFDAQLSFGNNVTWAAYEEAKYEVMNLSGSHTDTFTSAGVTSPLLVYDFAQLEYDFEFLQSSKPVDGFRLKEITECSLAICLSDWKVSVTKGNVLQELSNIDYGELVWKNTSTNAAAVELSLCWRPSYAPANISFFADGSSKMGPTDTDEYAFCGITSALITSPRMFDVADIKGYIWKHGKRSTIYNTEDSNDEESSGPSSRVASEGLEYIMSNVANSLTKVALSKSGRVENGTAHDIEVYVVIQWPWLILPALSVLSGVSFFILAVLFNRSATLWKSSILAFLYHGPSDIGMVDDCNAVSGMEERSAGMKVQLLKDMDNNSKLRRISKGLEFGDV</sequence>
<organism evidence="2 3">
    <name type="scientific">Penicillium angulare</name>
    <dbReference type="NCBI Taxonomy" id="116970"/>
    <lineage>
        <taxon>Eukaryota</taxon>
        <taxon>Fungi</taxon>
        <taxon>Dikarya</taxon>
        <taxon>Ascomycota</taxon>
        <taxon>Pezizomycotina</taxon>
        <taxon>Eurotiomycetes</taxon>
        <taxon>Eurotiomycetidae</taxon>
        <taxon>Eurotiales</taxon>
        <taxon>Aspergillaceae</taxon>
        <taxon>Penicillium</taxon>
    </lineage>
</organism>
<keyword evidence="1" id="KW-1133">Transmembrane helix</keyword>
<comment type="caution">
    <text evidence="2">The sequence shown here is derived from an EMBL/GenBank/DDBJ whole genome shotgun (WGS) entry which is preliminary data.</text>
</comment>
<dbReference type="PANTHER" id="PTHR35394:SF5">
    <property type="entry name" value="DUF3176 DOMAIN-CONTAINING PROTEIN"/>
    <property type="match status" value="1"/>
</dbReference>
<keyword evidence="3" id="KW-1185">Reference proteome</keyword>
<reference evidence="2" key="2">
    <citation type="journal article" date="2023" name="IMA Fungus">
        <title>Comparative genomic study of the Penicillium genus elucidates a diverse pangenome and 15 lateral gene transfer events.</title>
        <authorList>
            <person name="Petersen C."/>
            <person name="Sorensen T."/>
            <person name="Nielsen M.R."/>
            <person name="Sondergaard T.E."/>
            <person name="Sorensen J.L."/>
            <person name="Fitzpatrick D.A."/>
            <person name="Frisvad J.C."/>
            <person name="Nielsen K.L."/>
        </authorList>
    </citation>
    <scope>NUCLEOTIDE SEQUENCE</scope>
    <source>
        <strain evidence="2">IBT 30069</strain>
    </source>
</reference>
<evidence type="ECO:0000313" key="2">
    <source>
        <dbReference type="EMBL" id="KAJ5113365.1"/>
    </source>
</evidence>
<dbReference type="EMBL" id="JAPQKH010000002">
    <property type="protein sequence ID" value="KAJ5113365.1"/>
    <property type="molecule type" value="Genomic_DNA"/>
</dbReference>
<proteinExistence type="predicted"/>
<dbReference type="InterPro" id="IPR021514">
    <property type="entry name" value="DUF3176"/>
</dbReference>
<protein>
    <submittedName>
        <fullName evidence="2">Uncharacterized protein</fullName>
    </submittedName>
</protein>
<accession>A0A9W9G770</accession>
<reference evidence="2" key="1">
    <citation type="submission" date="2022-11" db="EMBL/GenBank/DDBJ databases">
        <authorList>
            <person name="Petersen C."/>
        </authorList>
    </citation>
    <scope>NUCLEOTIDE SEQUENCE</scope>
    <source>
        <strain evidence="2">IBT 30069</strain>
    </source>
</reference>
<feature type="transmembrane region" description="Helical" evidence="1">
    <location>
        <begin position="523"/>
        <end position="546"/>
    </location>
</feature>
<dbReference type="AlphaFoldDB" id="A0A9W9G770"/>
<dbReference type="Pfam" id="PF11374">
    <property type="entry name" value="DUF3176"/>
    <property type="match status" value="1"/>
</dbReference>
<keyword evidence="1" id="KW-0812">Transmembrane</keyword>
<gene>
    <name evidence="2" type="ORF">N7456_001899</name>
</gene>